<dbReference type="InterPro" id="IPR036388">
    <property type="entry name" value="WH-like_DNA-bd_sf"/>
</dbReference>
<dbReference type="InterPro" id="IPR036390">
    <property type="entry name" value="WH_DNA-bd_sf"/>
</dbReference>
<dbReference type="InterPro" id="IPR037171">
    <property type="entry name" value="NagB/RpiA_transferase-like"/>
</dbReference>
<evidence type="ECO:0000313" key="6">
    <source>
        <dbReference type="Proteomes" id="UP000254051"/>
    </source>
</evidence>
<dbReference type="InterPro" id="IPR018356">
    <property type="entry name" value="Tscrpt_reg_HTH_DeoR_CS"/>
</dbReference>
<proteinExistence type="predicted"/>
<dbReference type="InterPro" id="IPR001034">
    <property type="entry name" value="DeoR_HTH"/>
</dbReference>
<dbReference type="GO" id="GO:0003677">
    <property type="term" value="F:DNA binding"/>
    <property type="evidence" value="ECO:0007669"/>
    <property type="project" value="UniProtKB-KW"/>
</dbReference>
<keyword evidence="3" id="KW-0804">Transcription</keyword>
<dbReference type="InterPro" id="IPR050313">
    <property type="entry name" value="Carb_Metab_HTH_regulators"/>
</dbReference>
<sequence>MLKDKRRQQILELLKRDGQVEISVLRKMFDVTEMTIRRDLDNLAAAYDIVRTHGGAMLSDIQQSIELPYERRIGSQGDEKKRIAMKALSLIKHRQTLFFDSGSTTYYMAQNIGNDKRNTILTTGVNLAPELLNRQNVSVIMIGGDLRRNTISSCGPLAEEQLNKFRVDIAFLGANGVGDDGYVYIGNSTELGIKNTVMNIAKENYLLVDSSKFGCSQFLHYAKLSDFDGVISDPGLSEDIIKKMKKMGANIIIA</sequence>
<dbReference type="GO" id="GO:0003700">
    <property type="term" value="F:DNA-binding transcription factor activity"/>
    <property type="evidence" value="ECO:0007669"/>
    <property type="project" value="InterPro"/>
</dbReference>
<dbReference type="PRINTS" id="PR00037">
    <property type="entry name" value="HTHLACR"/>
</dbReference>
<gene>
    <name evidence="5" type="ORF">SAMN05216529_102310</name>
</gene>
<name>A0A316A0R7_9FIRM</name>
<dbReference type="PANTHER" id="PTHR30363:SF44">
    <property type="entry name" value="AGA OPERON TRANSCRIPTIONAL REPRESSOR-RELATED"/>
    <property type="match status" value="1"/>
</dbReference>
<reference evidence="6" key="1">
    <citation type="submission" date="2017-07" db="EMBL/GenBank/DDBJ databases">
        <authorList>
            <person name="Varghese N."/>
            <person name="Submissions S."/>
        </authorList>
    </citation>
    <scope>NUCLEOTIDE SEQUENCE [LARGE SCALE GENOMIC DNA]</scope>
    <source>
        <strain evidence="6">NLAE-zl-C134</strain>
    </source>
</reference>
<dbReference type="Proteomes" id="UP000254051">
    <property type="component" value="Unassembled WGS sequence"/>
</dbReference>
<dbReference type="Gene3D" id="3.40.50.1360">
    <property type="match status" value="1"/>
</dbReference>
<feature type="domain" description="HTH deoR-type" evidence="4">
    <location>
        <begin position="3"/>
        <end position="58"/>
    </location>
</feature>
<keyword evidence="2" id="KW-0238">DNA-binding</keyword>
<accession>A0A316A0R7</accession>
<evidence type="ECO:0000256" key="2">
    <source>
        <dbReference type="ARBA" id="ARBA00023125"/>
    </source>
</evidence>
<keyword evidence="6" id="KW-1185">Reference proteome</keyword>
<dbReference type="Pfam" id="PF08220">
    <property type="entry name" value="HTH_DeoR"/>
    <property type="match status" value="1"/>
</dbReference>
<evidence type="ECO:0000256" key="3">
    <source>
        <dbReference type="ARBA" id="ARBA00023163"/>
    </source>
</evidence>
<dbReference type="AlphaFoldDB" id="A0A316A0R7"/>
<keyword evidence="1" id="KW-0805">Transcription regulation</keyword>
<dbReference type="PANTHER" id="PTHR30363">
    <property type="entry name" value="HTH-TYPE TRANSCRIPTIONAL REGULATOR SRLR-RELATED"/>
    <property type="match status" value="1"/>
</dbReference>
<dbReference type="EMBL" id="UHJJ01000002">
    <property type="protein sequence ID" value="SUQ13092.1"/>
    <property type="molecule type" value="Genomic_DNA"/>
</dbReference>
<evidence type="ECO:0000256" key="1">
    <source>
        <dbReference type="ARBA" id="ARBA00023015"/>
    </source>
</evidence>
<dbReference type="Gene3D" id="1.10.10.10">
    <property type="entry name" value="Winged helix-like DNA-binding domain superfamily/Winged helix DNA-binding domain"/>
    <property type="match status" value="1"/>
</dbReference>
<evidence type="ECO:0000313" key="5">
    <source>
        <dbReference type="EMBL" id="SUQ13092.1"/>
    </source>
</evidence>
<dbReference type="PROSITE" id="PS51000">
    <property type="entry name" value="HTH_DEOR_2"/>
    <property type="match status" value="1"/>
</dbReference>
<dbReference type="SMART" id="SM00420">
    <property type="entry name" value="HTH_DEOR"/>
    <property type="match status" value="1"/>
</dbReference>
<dbReference type="SMART" id="SM01134">
    <property type="entry name" value="DeoRC"/>
    <property type="match status" value="1"/>
</dbReference>
<dbReference type="InterPro" id="IPR014036">
    <property type="entry name" value="DeoR-like_C"/>
</dbReference>
<dbReference type="SUPFAM" id="SSF46785">
    <property type="entry name" value="Winged helix' DNA-binding domain"/>
    <property type="match status" value="1"/>
</dbReference>
<dbReference type="SUPFAM" id="SSF100950">
    <property type="entry name" value="NagB/RpiA/CoA transferase-like"/>
    <property type="match status" value="1"/>
</dbReference>
<dbReference type="Pfam" id="PF00455">
    <property type="entry name" value="DeoRC"/>
    <property type="match status" value="1"/>
</dbReference>
<protein>
    <submittedName>
        <fullName evidence="5">Transcriptional regulator, DeoR family</fullName>
    </submittedName>
</protein>
<evidence type="ECO:0000259" key="4">
    <source>
        <dbReference type="PROSITE" id="PS51000"/>
    </source>
</evidence>
<organism evidence="5 6">
    <name type="scientific">Faecalicatena contorta</name>
    <dbReference type="NCBI Taxonomy" id="39482"/>
    <lineage>
        <taxon>Bacteria</taxon>
        <taxon>Bacillati</taxon>
        <taxon>Bacillota</taxon>
        <taxon>Clostridia</taxon>
        <taxon>Lachnospirales</taxon>
        <taxon>Lachnospiraceae</taxon>
        <taxon>Faecalicatena</taxon>
    </lineage>
</organism>
<dbReference type="PROSITE" id="PS00894">
    <property type="entry name" value="HTH_DEOR_1"/>
    <property type="match status" value="1"/>
</dbReference>